<keyword evidence="2" id="KW-0472">Membrane</keyword>
<proteinExistence type="predicted"/>
<dbReference type="Proteomes" id="UP000304928">
    <property type="component" value="Unassembled WGS sequence"/>
</dbReference>
<feature type="domain" description="DUF7719" evidence="3">
    <location>
        <begin position="183"/>
        <end position="250"/>
    </location>
</feature>
<sequence length="252" mass="27934">MCLALIPDLLGHSTKMAEEENQPRNRKERRAAAKESGKHPSTATINAAGHIPLSQPDRTGPKGKTLLEIADERTSALQGMMASGQPFEKSLGDGLARDENGRVLLPAKDDDEEAVIGPVGESFFLATSLAMVHFTLDVLVFNQYAQEISWPAIIQRTAIAYPILFLIVYMMKSEMANRFQTLKQLFCLSVAIASGCYMIYAGNTYDYFAVMKQAPPLGALWIWSVIEMKLEYGLLSILIDVGFLFWNGYTVF</sequence>
<feature type="transmembrane region" description="Helical" evidence="2">
    <location>
        <begin position="182"/>
        <end position="200"/>
    </location>
</feature>
<comment type="caution">
    <text evidence="4">The sequence shown here is derived from an EMBL/GenBank/DDBJ whole genome shotgun (WGS) entry which is preliminary data.</text>
</comment>
<protein>
    <recommendedName>
        <fullName evidence="3">DUF7719 domain-containing protein</fullName>
    </recommendedName>
</protein>
<organism evidence="4 5">
    <name type="scientific">Aureobasidium pullulans</name>
    <name type="common">Black yeast</name>
    <name type="synonym">Pullularia pullulans</name>
    <dbReference type="NCBI Taxonomy" id="5580"/>
    <lineage>
        <taxon>Eukaryota</taxon>
        <taxon>Fungi</taxon>
        <taxon>Dikarya</taxon>
        <taxon>Ascomycota</taxon>
        <taxon>Pezizomycotina</taxon>
        <taxon>Dothideomycetes</taxon>
        <taxon>Dothideomycetidae</taxon>
        <taxon>Dothideales</taxon>
        <taxon>Saccotheciaceae</taxon>
        <taxon>Aureobasidium</taxon>
    </lineage>
</organism>
<evidence type="ECO:0000313" key="4">
    <source>
        <dbReference type="EMBL" id="THW93414.1"/>
    </source>
</evidence>
<dbReference type="AlphaFoldDB" id="A0A4S9BJQ2"/>
<name>A0A4S9BJQ2_AURPU</name>
<dbReference type="PANTHER" id="PTHR37846">
    <property type="entry name" value="YALI0B21296P"/>
    <property type="match status" value="1"/>
</dbReference>
<dbReference type="PANTHER" id="PTHR37846:SF1">
    <property type="entry name" value="DEACETYLASE-LIKE PROTEIN"/>
    <property type="match status" value="1"/>
</dbReference>
<dbReference type="EMBL" id="QZAR01000025">
    <property type="protein sequence ID" value="THW93414.1"/>
    <property type="molecule type" value="Genomic_DNA"/>
</dbReference>
<feature type="region of interest" description="Disordered" evidence="1">
    <location>
        <begin position="13"/>
        <end position="60"/>
    </location>
</feature>
<feature type="transmembrane region" description="Helical" evidence="2">
    <location>
        <begin position="220"/>
        <end position="246"/>
    </location>
</feature>
<evidence type="ECO:0000256" key="2">
    <source>
        <dbReference type="SAM" id="Phobius"/>
    </source>
</evidence>
<evidence type="ECO:0000259" key="3">
    <source>
        <dbReference type="Pfam" id="PF24841"/>
    </source>
</evidence>
<gene>
    <name evidence="4" type="ORF">D6D15_02454</name>
</gene>
<feature type="compositionally biased region" description="Basic and acidic residues" evidence="1">
    <location>
        <begin position="15"/>
        <end position="38"/>
    </location>
</feature>
<keyword evidence="2" id="KW-1133">Transmembrane helix</keyword>
<reference evidence="4 5" key="1">
    <citation type="submission" date="2018-10" db="EMBL/GenBank/DDBJ databases">
        <title>Fifty Aureobasidium pullulans genomes reveal a recombining polyextremotolerant generalist.</title>
        <authorList>
            <person name="Gostincar C."/>
            <person name="Turk M."/>
            <person name="Zajc J."/>
            <person name="Gunde-Cimerman N."/>
        </authorList>
    </citation>
    <scope>NUCLEOTIDE SEQUENCE [LARGE SCALE GENOMIC DNA]</scope>
    <source>
        <strain evidence="4 5">EXF-10507</strain>
    </source>
</reference>
<dbReference type="Pfam" id="PF24841">
    <property type="entry name" value="DUF7719"/>
    <property type="match status" value="1"/>
</dbReference>
<evidence type="ECO:0000256" key="1">
    <source>
        <dbReference type="SAM" id="MobiDB-lite"/>
    </source>
</evidence>
<evidence type="ECO:0000313" key="5">
    <source>
        <dbReference type="Proteomes" id="UP000304928"/>
    </source>
</evidence>
<accession>A0A4S9BJQ2</accession>
<feature type="transmembrane region" description="Helical" evidence="2">
    <location>
        <begin position="153"/>
        <end position="170"/>
    </location>
</feature>
<keyword evidence="2" id="KW-0812">Transmembrane</keyword>
<dbReference type="InterPro" id="IPR056136">
    <property type="entry name" value="DUF7719"/>
</dbReference>